<organism evidence="4">
    <name type="scientific">Vecturithrix granuli</name>
    <dbReference type="NCBI Taxonomy" id="1499967"/>
    <lineage>
        <taxon>Bacteria</taxon>
        <taxon>Candidatus Moduliflexota</taxon>
        <taxon>Candidatus Vecturitrichia</taxon>
        <taxon>Candidatus Vecturitrichales</taxon>
        <taxon>Candidatus Vecturitrichaceae</taxon>
        <taxon>Candidatus Vecturithrix</taxon>
    </lineage>
</organism>
<evidence type="ECO:0000313" key="5">
    <source>
        <dbReference type="Proteomes" id="UP000030661"/>
    </source>
</evidence>
<keyword evidence="1" id="KW-0175">Coiled coil</keyword>
<feature type="domain" description="Transcription factor zinc-finger" evidence="3">
    <location>
        <begin position="73"/>
        <end position="112"/>
    </location>
</feature>
<feature type="coiled-coil region" evidence="1">
    <location>
        <begin position="109"/>
        <end position="154"/>
    </location>
</feature>
<dbReference type="Proteomes" id="UP000030661">
    <property type="component" value="Unassembled WGS sequence"/>
</dbReference>
<dbReference type="AlphaFoldDB" id="A0A081BYF5"/>
<reference evidence="4" key="1">
    <citation type="journal article" date="2015" name="PeerJ">
        <title>First genomic representation of candidate bacterial phylum KSB3 points to enhanced environmental sensing as a trigger of wastewater bulking.</title>
        <authorList>
            <person name="Sekiguchi Y."/>
            <person name="Ohashi A."/>
            <person name="Parks D.H."/>
            <person name="Yamauchi T."/>
            <person name="Tyson G.W."/>
            <person name="Hugenholtz P."/>
        </authorList>
    </citation>
    <scope>NUCLEOTIDE SEQUENCE [LARGE SCALE GENOMIC DNA]</scope>
</reference>
<accession>A0A081BYF5</accession>
<evidence type="ECO:0000313" key="4">
    <source>
        <dbReference type="EMBL" id="GAK57360.1"/>
    </source>
</evidence>
<sequence length="195" mass="22581">MSICPKCQHELFIYEYEGIELLKCADCNGFWFREGKFREVKHFGFEGLAKTPPPEKHTKTLTESSSGSQDMSCPDCTALLVSFTYAYSSDILLYRCPECRGIWADYADLLRIENLLVGYKESLDEAKAKALPLMLKVKKQIQQEERTKEEEQKQRKKGIFNRLFGEKGTKNRKIQNIFENNDDIQKDPDSIDDSE</sequence>
<name>A0A081BYF5_VECG1</name>
<proteinExistence type="predicted"/>
<feature type="region of interest" description="Disordered" evidence="2">
    <location>
        <begin position="175"/>
        <end position="195"/>
    </location>
</feature>
<evidence type="ECO:0000256" key="1">
    <source>
        <dbReference type="SAM" id="Coils"/>
    </source>
</evidence>
<dbReference type="STRING" id="1499967.U27_04325"/>
<dbReference type="HOGENOM" id="CLU_1400059_0_0_0"/>
<evidence type="ECO:0000259" key="3">
    <source>
        <dbReference type="Pfam" id="PF13453"/>
    </source>
</evidence>
<evidence type="ECO:0000256" key="2">
    <source>
        <dbReference type="SAM" id="MobiDB-lite"/>
    </source>
</evidence>
<keyword evidence="5" id="KW-1185">Reference proteome</keyword>
<dbReference type="EMBL" id="DF820466">
    <property type="protein sequence ID" value="GAK57360.1"/>
    <property type="molecule type" value="Genomic_DNA"/>
</dbReference>
<gene>
    <name evidence="4" type="ORF">U27_04325</name>
</gene>
<protein>
    <recommendedName>
        <fullName evidence="3">Transcription factor zinc-finger domain-containing protein</fullName>
    </recommendedName>
</protein>
<feature type="domain" description="Transcription factor zinc-finger" evidence="3">
    <location>
        <begin position="3"/>
        <end position="37"/>
    </location>
</feature>
<dbReference type="Pfam" id="PF13453">
    <property type="entry name" value="Zn_ribbon_TFIIB"/>
    <property type="match status" value="2"/>
</dbReference>
<dbReference type="InterPro" id="IPR027392">
    <property type="entry name" value="TF_Znf"/>
</dbReference>